<feature type="compositionally biased region" description="Basic residues" evidence="5">
    <location>
        <begin position="24"/>
        <end position="34"/>
    </location>
</feature>
<evidence type="ECO:0000259" key="6">
    <source>
        <dbReference type="PROSITE" id="PS50016"/>
    </source>
</evidence>
<dbReference type="SUPFAM" id="SSF57903">
    <property type="entry name" value="FYVE/PHD zinc finger"/>
    <property type="match status" value="2"/>
</dbReference>
<feature type="compositionally biased region" description="Basic residues" evidence="5">
    <location>
        <begin position="546"/>
        <end position="561"/>
    </location>
</feature>
<dbReference type="PROSITE" id="PS50016">
    <property type="entry name" value="ZF_PHD_2"/>
    <property type="match status" value="2"/>
</dbReference>
<dbReference type="PANTHER" id="PTHR47636">
    <property type="entry name" value="TRANSCRIPTIONAL REGULATORY PROTEIN RCO1"/>
    <property type="match status" value="1"/>
</dbReference>
<dbReference type="Gene3D" id="3.30.40.10">
    <property type="entry name" value="Zinc/RING finger domain, C3HC4 (zinc finger)"/>
    <property type="match status" value="1"/>
</dbReference>
<evidence type="ECO:0000313" key="7">
    <source>
        <dbReference type="EMBL" id="KAJ5371245.1"/>
    </source>
</evidence>
<accession>A0A9W9V9E4</accession>
<organism evidence="7 8">
    <name type="scientific">Penicillium cataractarum</name>
    <dbReference type="NCBI Taxonomy" id="2100454"/>
    <lineage>
        <taxon>Eukaryota</taxon>
        <taxon>Fungi</taxon>
        <taxon>Dikarya</taxon>
        <taxon>Ascomycota</taxon>
        <taxon>Pezizomycotina</taxon>
        <taxon>Eurotiomycetes</taxon>
        <taxon>Eurotiomycetidae</taxon>
        <taxon>Eurotiales</taxon>
        <taxon>Aspergillaceae</taxon>
        <taxon>Penicillium</taxon>
    </lineage>
</organism>
<dbReference type="GO" id="GO:0032221">
    <property type="term" value="C:Rpd3S complex"/>
    <property type="evidence" value="ECO:0007669"/>
    <property type="project" value="TreeGrafter"/>
</dbReference>
<dbReference type="SMART" id="SM00249">
    <property type="entry name" value="PHD"/>
    <property type="match status" value="2"/>
</dbReference>
<dbReference type="CDD" id="cd15532">
    <property type="entry name" value="PHD2_CHD_II"/>
    <property type="match status" value="1"/>
</dbReference>
<dbReference type="InterPro" id="IPR052819">
    <property type="entry name" value="Chromatin_regulatory_protein"/>
</dbReference>
<dbReference type="PANTHER" id="PTHR47636:SF1">
    <property type="entry name" value="TRANSCRIPTIONAL REGULATORY PROTEIN RCO1"/>
    <property type="match status" value="1"/>
</dbReference>
<keyword evidence="2 4" id="KW-0863">Zinc-finger</keyword>
<dbReference type="GeneID" id="81439445"/>
<feature type="compositionally biased region" description="Basic residues" evidence="5">
    <location>
        <begin position="1065"/>
        <end position="1077"/>
    </location>
</feature>
<feature type="region of interest" description="Disordered" evidence="5">
    <location>
        <begin position="393"/>
        <end position="586"/>
    </location>
</feature>
<feature type="compositionally biased region" description="Low complexity" evidence="5">
    <location>
        <begin position="398"/>
        <end position="409"/>
    </location>
</feature>
<evidence type="ECO:0000256" key="3">
    <source>
        <dbReference type="ARBA" id="ARBA00022833"/>
    </source>
</evidence>
<dbReference type="OrthoDB" id="5876363at2759"/>
<dbReference type="Proteomes" id="UP001147782">
    <property type="component" value="Unassembled WGS sequence"/>
</dbReference>
<reference evidence="7" key="2">
    <citation type="journal article" date="2023" name="IMA Fungus">
        <title>Comparative genomic study of the Penicillium genus elucidates a diverse pangenome and 15 lateral gene transfer events.</title>
        <authorList>
            <person name="Petersen C."/>
            <person name="Sorensen T."/>
            <person name="Nielsen M.R."/>
            <person name="Sondergaard T.E."/>
            <person name="Sorensen J.L."/>
            <person name="Fitzpatrick D.A."/>
            <person name="Frisvad J.C."/>
            <person name="Nielsen K.L."/>
        </authorList>
    </citation>
    <scope>NUCLEOTIDE SEQUENCE</scope>
    <source>
        <strain evidence="7">IBT 29864</strain>
    </source>
</reference>
<feature type="region of interest" description="Disordered" evidence="5">
    <location>
        <begin position="991"/>
        <end position="1099"/>
    </location>
</feature>
<feature type="compositionally biased region" description="Polar residues" evidence="5">
    <location>
        <begin position="510"/>
        <end position="523"/>
    </location>
</feature>
<dbReference type="InterPro" id="IPR019786">
    <property type="entry name" value="Zinc_finger_PHD-type_CS"/>
</dbReference>
<dbReference type="CDD" id="cd15534">
    <property type="entry name" value="PHD2_PHF12_Rco1"/>
    <property type="match status" value="1"/>
</dbReference>
<evidence type="ECO:0000313" key="8">
    <source>
        <dbReference type="Proteomes" id="UP001147782"/>
    </source>
</evidence>
<dbReference type="RefSeq" id="XP_056555679.1">
    <property type="nucleotide sequence ID" value="XM_056700266.1"/>
</dbReference>
<dbReference type="Gene3D" id="2.30.30.1150">
    <property type="match status" value="1"/>
</dbReference>
<protein>
    <recommendedName>
        <fullName evidence="6">PHD-type domain-containing protein</fullName>
    </recommendedName>
</protein>
<proteinExistence type="predicted"/>
<dbReference type="InterPro" id="IPR013083">
    <property type="entry name" value="Znf_RING/FYVE/PHD"/>
</dbReference>
<dbReference type="Pfam" id="PF00628">
    <property type="entry name" value="PHD"/>
    <property type="match status" value="2"/>
</dbReference>
<feature type="compositionally biased region" description="Basic and acidic residues" evidence="5">
    <location>
        <begin position="1078"/>
        <end position="1099"/>
    </location>
</feature>
<evidence type="ECO:0000256" key="2">
    <source>
        <dbReference type="ARBA" id="ARBA00022771"/>
    </source>
</evidence>
<reference evidence="7" key="1">
    <citation type="submission" date="2022-11" db="EMBL/GenBank/DDBJ databases">
        <authorList>
            <person name="Petersen C."/>
        </authorList>
    </citation>
    <scope>NUCLEOTIDE SEQUENCE</scope>
    <source>
        <strain evidence="7">IBT 29864</strain>
    </source>
</reference>
<feature type="domain" description="PHD-type" evidence="6">
    <location>
        <begin position="791"/>
        <end position="844"/>
    </location>
</feature>
<dbReference type="GO" id="GO:0006357">
    <property type="term" value="P:regulation of transcription by RNA polymerase II"/>
    <property type="evidence" value="ECO:0007669"/>
    <property type="project" value="TreeGrafter"/>
</dbReference>
<feature type="domain" description="PHD-type" evidence="6">
    <location>
        <begin position="655"/>
        <end position="704"/>
    </location>
</feature>
<evidence type="ECO:0000256" key="4">
    <source>
        <dbReference type="PROSITE-ProRule" id="PRU00146"/>
    </source>
</evidence>
<feature type="region of interest" description="Disordered" evidence="5">
    <location>
        <begin position="1"/>
        <end position="60"/>
    </location>
</feature>
<dbReference type="InterPro" id="IPR001965">
    <property type="entry name" value="Znf_PHD"/>
</dbReference>
<sequence length="1099" mass="120307">MGIFTRSRSRQAKDPQPAEPATPKRNKLQKKSPRQTRAESTAEGDAPVIETDAQPLEQTEWVEPPCSRARPTWANPDSYFTPQENALLNTMRPIGQYPTAGDYKSVGLTPPTKSTIKRAFKLTVRATGEVSDAIITGSPTPITPVAEDGAVSDDAQMKADEGALSGVETLMALKGSVEAAVGKDSVKDVEVSDIQDSSLATPISEAIGLQTAKPSLSPVQTPVDTPVYETSTDPALTTPKPHLLTAPQTHLLTAPDKTSLLQPESPFTTHALDVMDTMACEIEKPLDRDLIAILNSLPAPQSNKYDVAQLKQVVATAISHSREAGNDEAAVSLLHYWSGISDDNFKLSLIYNMGVKVTDHNLELALKTMLHHSMDDASEWLKAYIATRPAALDRQDSGSDSSLSSAQSLEMEPTGQTFKVSDIYRDTSGPRLEDLFNSGKSNTAPLKRPRKPCRVNENSFKRRREWEADPSLDQTLQAKRARLLKDTEPEPEETMPEVSSLRPRRGQRAATEQPSTQGSTPDTTEVEEIAQSVEVAPEPVPTRVQRGGRGRGRGGRGGRGRGGRDKAAQASPSQQPEPKTVSEAPETTDAAAARLAALPPPAQVLGKRTREWSLDTTVSAESTISNECYSERENDWHGEFSRRKMPNSIEPPDNSDNCYECDQVGNLLCCDTCENSFHFECLRPAVNPKNPPQGEWYCPRCGVRNSLTTAIAHGRHKKRKTEYSPPTELKEYFAGVGEGVYVNADRKSVKNQSFYKTVPHIPRLTKPPRARPATPAYDDPNLLKMSDNGHVILCNHCGRCSDNERPIIRCDYCPSYFHLDCLDPPLAIPPNPHSGWMCPKHVTPDDMIVTKVVDGQVQERRVRRAKNTVASVDVDPIPYDDVNETTFDDDFREKRRLLPGGDMIMDFISAVRNDHARQQKEFFTGLANTCINLARNMVEERLAQNSSMSADEITAQIAPSINEAIEDLQTGKSTKDQYDAALALVGFAKGESSVPVGDNSTVTPQPNEPGLRSNEADKEVTAAAPIPASKDDNTVPPPAIKDDSAAPSEPAVLEPRPTSSPPTRRTPRSTRKSKRSRAVSEEPATRNERASKCQHTDSA</sequence>
<dbReference type="AlphaFoldDB" id="A0A9W9V9E4"/>
<dbReference type="GO" id="GO:0008270">
    <property type="term" value="F:zinc ion binding"/>
    <property type="evidence" value="ECO:0007669"/>
    <property type="project" value="UniProtKB-KW"/>
</dbReference>
<keyword evidence="3" id="KW-0862">Zinc</keyword>
<gene>
    <name evidence="7" type="ORF">N7496_007337</name>
</gene>
<dbReference type="InterPro" id="IPR019787">
    <property type="entry name" value="Znf_PHD-finger"/>
</dbReference>
<keyword evidence="1" id="KW-0479">Metal-binding</keyword>
<dbReference type="InterPro" id="IPR011011">
    <property type="entry name" value="Znf_FYVE_PHD"/>
</dbReference>
<evidence type="ECO:0000256" key="5">
    <source>
        <dbReference type="SAM" id="MobiDB-lite"/>
    </source>
</evidence>
<dbReference type="EMBL" id="JAPZBS010000005">
    <property type="protein sequence ID" value="KAJ5371245.1"/>
    <property type="molecule type" value="Genomic_DNA"/>
</dbReference>
<keyword evidence="8" id="KW-1185">Reference proteome</keyword>
<name>A0A9W9V9E4_9EURO</name>
<dbReference type="PROSITE" id="PS01359">
    <property type="entry name" value="ZF_PHD_1"/>
    <property type="match status" value="1"/>
</dbReference>
<evidence type="ECO:0000256" key="1">
    <source>
        <dbReference type="ARBA" id="ARBA00022723"/>
    </source>
</evidence>
<comment type="caution">
    <text evidence="7">The sequence shown here is derived from an EMBL/GenBank/DDBJ whole genome shotgun (WGS) entry which is preliminary data.</text>
</comment>